<accession>A0ABN1HCH6</accession>
<dbReference type="InterPro" id="IPR016181">
    <property type="entry name" value="Acyl_CoA_acyltransferase"/>
</dbReference>
<reference evidence="2 3" key="1">
    <citation type="journal article" date="2019" name="Int. J. Syst. Evol. Microbiol.">
        <title>The Global Catalogue of Microorganisms (GCM) 10K type strain sequencing project: providing services to taxonomists for standard genome sequencing and annotation.</title>
        <authorList>
            <consortium name="The Broad Institute Genomics Platform"/>
            <consortium name="The Broad Institute Genome Sequencing Center for Infectious Disease"/>
            <person name="Wu L."/>
            <person name="Ma J."/>
        </authorList>
    </citation>
    <scope>NUCLEOTIDE SEQUENCE [LARGE SCALE GENOMIC DNA]</scope>
    <source>
        <strain evidence="2 3">JCM 10671</strain>
    </source>
</reference>
<proteinExistence type="predicted"/>
<dbReference type="EMBL" id="BAAAHE010000055">
    <property type="protein sequence ID" value="GAA0637637.1"/>
    <property type="molecule type" value="Genomic_DNA"/>
</dbReference>
<evidence type="ECO:0000313" key="3">
    <source>
        <dbReference type="Proteomes" id="UP001500957"/>
    </source>
</evidence>
<evidence type="ECO:0000313" key="2">
    <source>
        <dbReference type="EMBL" id="GAA0637637.1"/>
    </source>
</evidence>
<dbReference type="SUPFAM" id="SSF55729">
    <property type="entry name" value="Acyl-CoA N-acyltransferases (Nat)"/>
    <property type="match status" value="1"/>
</dbReference>
<dbReference type="Pfam" id="PF13508">
    <property type="entry name" value="Acetyltransf_7"/>
    <property type="match status" value="1"/>
</dbReference>
<evidence type="ECO:0000259" key="1">
    <source>
        <dbReference type="PROSITE" id="PS51186"/>
    </source>
</evidence>
<protein>
    <recommendedName>
        <fullName evidence="1">N-acetyltransferase domain-containing protein</fullName>
    </recommendedName>
</protein>
<dbReference type="InterPro" id="IPR000182">
    <property type="entry name" value="GNAT_dom"/>
</dbReference>
<comment type="caution">
    <text evidence="2">The sequence shown here is derived from an EMBL/GenBank/DDBJ whole genome shotgun (WGS) entry which is preliminary data.</text>
</comment>
<sequence length="263" mass="27732">MGDEHLTHGWEAGASDEHSVLRAFVLSTADSTAWMAERVGGRVGRWDDLAAADPASPVFFDNFAVLLTPPAYGNLDDAVARLAAFYPPDRHFVLLSVWPTPDLSGQGFALMGHPPFMVRAAGGDRPPAPDGLTIVEATDAATLADALHVLGEGFGFPAEGSPAGDPRVLDGPIRVWVGYADGRVVSTAAARLGHGIVDVEAVATLPGCQGRGYGEALTWEATLADPALPAVLYASDAGRPIYERMGYLPLFRLTLWHRPPAAA</sequence>
<organism evidence="2 3">
    <name type="scientific">Sporichthya brevicatena</name>
    <dbReference type="NCBI Taxonomy" id="171442"/>
    <lineage>
        <taxon>Bacteria</taxon>
        <taxon>Bacillati</taxon>
        <taxon>Actinomycetota</taxon>
        <taxon>Actinomycetes</taxon>
        <taxon>Sporichthyales</taxon>
        <taxon>Sporichthyaceae</taxon>
        <taxon>Sporichthya</taxon>
    </lineage>
</organism>
<keyword evidence="3" id="KW-1185">Reference proteome</keyword>
<gene>
    <name evidence="2" type="ORF">GCM10009547_47500</name>
</gene>
<dbReference type="Gene3D" id="3.40.630.30">
    <property type="match status" value="1"/>
</dbReference>
<dbReference type="CDD" id="cd04301">
    <property type="entry name" value="NAT_SF"/>
    <property type="match status" value="1"/>
</dbReference>
<dbReference type="PROSITE" id="PS51186">
    <property type="entry name" value="GNAT"/>
    <property type="match status" value="1"/>
</dbReference>
<dbReference type="Proteomes" id="UP001500957">
    <property type="component" value="Unassembled WGS sequence"/>
</dbReference>
<feature type="domain" description="N-acetyltransferase" evidence="1">
    <location>
        <begin position="132"/>
        <end position="263"/>
    </location>
</feature>
<name>A0ABN1HCH6_9ACTN</name>
<dbReference type="RefSeq" id="WP_344609535.1">
    <property type="nucleotide sequence ID" value="NZ_BAAAHE010000055.1"/>
</dbReference>